<accession>A0A5C6NRU6</accession>
<dbReference type="AlphaFoldDB" id="A0A5C6NRU6"/>
<keyword evidence="3" id="KW-1185">Reference proteome</keyword>
<dbReference type="EMBL" id="RHFK02000010">
    <property type="protein sequence ID" value="TWW69458.1"/>
    <property type="molecule type" value="Genomic_DNA"/>
</dbReference>
<evidence type="ECO:0000313" key="3">
    <source>
        <dbReference type="Proteomes" id="UP000324091"/>
    </source>
</evidence>
<proteinExistence type="predicted"/>
<organism evidence="2 3">
    <name type="scientific">Takifugu flavidus</name>
    <name type="common">sansaifugu</name>
    <dbReference type="NCBI Taxonomy" id="433684"/>
    <lineage>
        <taxon>Eukaryota</taxon>
        <taxon>Metazoa</taxon>
        <taxon>Chordata</taxon>
        <taxon>Craniata</taxon>
        <taxon>Vertebrata</taxon>
        <taxon>Euteleostomi</taxon>
        <taxon>Actinopterygii</taxon>
        <taxon>Neopterygii</taxon>
        <taxon>Teleostei</taxon>
        <taxon>Neoteleostei</taxon>
        <taxon>Acanthomorphata</taxon>
        <taxon>Eupercaria</taxon>
        <taxon>Tetraodontiformes</taxon>
        <taxon>Tetradontoidea</taxon>
        <taxon>Tetraodontidae</taxon>
        <taxon>Takifugu</taxon>
    </lineage>
</organism>
<feature type="region of interest" description="Disordered" evidence="1">
    <location>
        <begin position="1"/>
        <end position="95"/>
    </location>
</feature>
<gene>
    <name evidence="2" type="ORF">D4764_18G0002640</name>
</gene>
<protein>
    <submittedName>
        <fullName evidence="2">Uncharacterized protein</fullName>
    </submittedName>
</protein>
<name>A0A5C6NRU6_9TELE</name>
<feature type="compositionally biased region" description="Basic and acidic residues" evidence="1">
    <location>
        <begin position="65"/>
        <end position="76"/>
    </location>
</feature>
<sequence length="174" mass="19056">MEADESPGGQPGSSLKGEEEAPQNSVAAAPELWKLPVKALSRIPRPDPRQATVARKNSPLTGRNLEQDQAHVDVTHKTRGGQIQSSRAGSKPDFLSYRGGQIQSLRVEFGPGFASYQAGNALTKGLEEMPGDPKVEENSRRRSRWTLMLPCYTSTCSDPTGNFQHDTMQEMPSY</sequence>
<evidence type="ECO:0000313" key="2">
    <source>
        <dbReference type="EMBL" id="TWW69458.1"/>
    </source>
</evidence>
<dbReference type="Proteomes" id="UP000324091">
    <property type="component" value="Chromosome 18"/>
</dbReference>
<comment type="caution">
    <text evidence="2">The sequence shown here is derived from an EMBL/GenBank/DDBJ whole genome shotgun (WGS) entry which is preliminary data.</text>
</comment>
<reference evidence="2 3" key="1">
    <citation type="submission" date="2019-04" db="EMBL/GenBank/DDBJ databases">
        <title>Chromosome genome assembly for Takifugu flavidus.</title>
        <authorList>
            <person name="Xiao S."/>
        </authorList>
    </citation>
    <scope>NUCLEOTIDE SEQUENCE [LARGE SCALE GENOMIC DNA]</scope>
    <source>
        <strain evidence="2">HTHZ2018</strain>
        <tissue evidence="2">Muscle</tissue>
    </source>
</reference>
<evidence type="ECO:0000256" key="1">
    <source>
        <dbReference type="SAM" id="MobiDB-lite"/>
    </source>
</evidence>